<reference evidence="3" key="2">
    <citation type="journal article" date="2023" name="IMA Fungus">
        <title>Comparative genomic study of the Penicillium genus elucidates a diverse pangenome and 15 lateral gene transfer events.</title>
        <authorList>
            <person name="Petersen C."/>
            <person name="Sorensen T."/>
            <person name="Nielsen M.R."/>
            <person name="Sondergaard T.E."/>
            <person name="Sorensen J.L."/>
            <person name="Fitzpatrick D.A."/>
            <person name="Frisvad J.C."/>
            <person name="Nielsen K.L."/>
        </authorList>
    </citation>
    <scope>NUCLEOTIDE SEQUENCE</scope>
    <source>
        <strain evidence="3">IBT 21917</strain>
    </source>
</reference>
<feature type="compositionally biased region" description="Acidic residues" evidence="1">
    <location>
        <begin position="526"/>
        <end position="537"/>
    </location>
</feature>
<feature type="compositionally biased region" description="Acidic residues" evidence="1">
    <location>
        <begin position="602"/>
        <end position="611"/>
    </location>
</feature>
<sequence length="1261" mass="137374">MDATNSPSNALPHFTKVPIAQLSPDLEHQEVKGITAAVTLVWPYSSSTKSLSLLLAEPDFRLRRSHGQVKAIFHGRVAEEVAGSHVGIGDTVRLSLKGASYAGNDIAAQTPGRYVAWDVHFTNGVSLGINRSEDSPPTVIVAEYTEPQEPELPPPATPRTASTKPQANETVDQTTWQSPAFSRSSPNNFGGLLGSQFDPFAEDDGFVPGKGRKRPRYSFQRADWRVLDDPLSPQESEEKDSWERESWEKTPEEDLEEQIDQEPEPTKNAQFGIDAPISEVPREEQEPSTLDAPRDESPVFVKPSLELASNMFGRRAPELNTTNRQSAAISQHANEAASHLPTDTPQLRPIPSPGLPIPSPIVSGQSNNQGYFGSFHTVSRPQFAQPVLSELSPQTQLNGFGLHDEISLVSEPPSTLEDGLNVASTHPEGETISDPRNLRDDAILGAPPLETPHDLNQVPLGTPGALEPPYLGHEHNLAQPAVQSTIGGHTEARSDDGDYNSISSRSDIEDSDAEEDAQDEHNNDDAAMDSEESGDEFTGERIHEESHLHPGIATAAQAVAEMGTPEEQESPTFENVPNPTDTSGFIPTRDNYRIVQRRNEESDASDEEDLDGHDGEPDYSSQYDYDDDGEDEVQAEESSDDESESAPLPPQQPSQPEIIILDNDSEDELASDQPVPPQPALQQNDPNRGSFIMSASADVEAEEDEDDWPLSEAGTSTADAEFQHPNDRVDDSDLAEDESSVDVLAQGHTSEQASAQRNPFEEEIIDDVESAGDLQGDHGLERAITSEASSDLNGELDEVDDEAIRETEMSPRQDESPASPPLRDTHMPRGITRTYSAFDGASDQDRLRNARHDSNIDEADIDRAGLEIDKVPAAGQQHNEAEVQVANDLPVFKELDSIGAVEQQLPTPDPTQEKVSGHAFAFQQEHDAVSVQSNTQAPSFGLNISFDSSQGAPVDQTKVTNEIPQETASDQNLDNVKGHSTSLPVIDSTEKDDVPPFPTRGKPSQAAAVIVSNPPGPNRDAHGLRTKYAYFAPLGAVVDHYNALVDTISIVNEVSPIARATSGPKDYYVTIQLTDPSMAGTLLQAQIFRKYKSALPSLSEGDAVLLRDFKVRSYDHSIILVSVDSSSWAVFDGASPDAQVNGPPVEYGPQERAYSSGLRRWYTEIGADTVADYHLQAMIEKDNMDRESSPGSVMGSDVGSIDSSLRSDMTPSARSSRRSRRSHRRVTIHELRDGRRYTEVGSPSSKESIHELRDGTVYANL</sequence>
<dbReference type="GO" id="GO:0003677">
    <property type="term" value="F:DNA binding"/>
    <property type="evidence" value="ECO:0007669"/>
    <property type="project" value="InterPro"/>
</dbReference>
<protein>
    <recommendedName>
        <fullName evidence="2">Telomeric single stranded DNA binding POT1/Cdc13 domain-containing protein</fullName>
    </recommendedName>
</protein>
<feature type="compositionally biased region" description="Acidic residues" evidence="1">
    <location>
        <begin position="761"/>
        <end position="770"/>
    </location>
</feature>
<dbReference type="Gene3D" id="2.40.50.140">
    <property type="entry name" value="Nucleic acid-binding proteins"/>
    <property type="match status" value="1"/>
</dbReference>
<feature type="compositionally biased region" description="Basic and acidic residues" evidence="1">
    <location>
        <begin position="843"/>
        <end position="858"/>
    </location>
</feature>
<feature type="compositionally biased region" description="Basic residues" evidence="1">
    <location>
        <begin position="1215"/>
        <end position="1226"/>
    </location>
</feature>
<dbReference type="SUPFAM" id="SSF50249">
    <property type="entry name" value="Nucleic acid-binding proteins"/>
    <property type="match status" value="1"/>
</dbReference>
<feature type="compositionally biased region" description="Basic and acidic residues" evidence="1">
    <location>
        <begin position="802"/>
        <end position="815"/>
    </location>
</feature>
<name>A0A9W9IS61_9EURO</name>
<dbReference type="SMART" id="SM00976">
    <property type="entry name" value="Telo_bind"/>
    <property type="match status" value="1"/>
</dbReference>
<feature type="domain" description="Telomeric single stranded DNA binding POT1/Cdc13" evidence="2">
    <location>
        <begin position="1031"/>
        <end position="1163"/>
    </location>
</feature>
<evidence type="ECO:0000313" key="4">
    <source>
        <dbReference type="Proteomes" id="UP001146351"/>
    </source>
</evidence>
<reference evidence="3" key="1">
    <citation type="submission" date="2022-11" db="EMBL/GenBank/DDBJ databases">
        <authorList>
            <person name="Petersen C."/>
        </authorList>
    </citation>
    <scope>NUCLEOTIDE SEQUENCE</scope>
    <source>
        <strain evidence="3">IBT 21917</strain>
    </source>
</reference>
<dbReference type="InterPro" id="IPR012340">
    <property type="entry name" value="NA-bd_OB-fold"/>
</dbReference>
<accession>A0A9W9IS61</accession>
<evidence type="ECO:0000256" key="1">
    <source>
        <dbReference type="SAM" id="MobiDB-lite"/>
    </source>
</evidence>
<evidence type="ECO:0000313" key="3">
    <source>
        <dbReference type="EMBL" id="KAJ5182967.1"/>
    </source>
</evidence>
<feature type="compositionally biased region" description="Polar residues" evidence="1">
    <location>
        <begin position="966"/>
        <end position="983"/>
    </location>
</feature>
<feature type="compositionally biased region" description="Polar residues" evidence="1">
    <location>
        <begin position="570"/>
        <end position="585"/>
    </location>
</feature>
<feature type="compositionally biased region" description="Basic and acidic residues" evidence="1">
    <location>
        <begin position="538"/>
        <end position="548"/>
    </location>
</feature>
<feature type="compositionally biased region" description="Acidic residues" evidence="1">
    <location>
        <begin position="699"/>
        <end position="709"/>
    </location>
</feature>
<feature type="region of interest" description="Disordered" evidence="1">
    <location>
        <begin position="146"/>
        <end position="196"/>
    </location>
</feature>
<dbReference type="AlphaFoldDB" id="A0A9W9IS61"/>
<dbReference type="EMBL" id="JAPQKO010000001">
    <property type="protein sequence ID" value="KAJ5182967.1"/>
    <property type="molecule type" value="Genomic_DNA"/>
</dbReference>
<feature type="compositionally biased region" description="Polar residues" evidence="1">
    <location>
        <begin position="161"/>
        <end position="188"/>
    </location>
</feature>
<feature type="region of interest" description="Disordered" evidence="1">
    <location>
        <begin position="228"/>
        <end position="302"/>
    </location>
</feature>
<dbReference type="GO" id="GO:0000723">
    <property type="term" value="P:telomere maintenance"/>
    <property type="evidence" value="ECO:0007669"/>
    <property type="project" value="InterPro"/>
</dbReference>
<feature type="compositionally biased region" description="Polar residues" evidence="1">
    <location>
        <begin position="747"/>
        <end position="757"/>
    </location>
</feature>
<evidence type="ECO:0000259" key="2">
    <source>
        <dbReference type="SMART" id="SM00976"/>
    </source>
</evidence>
<organism evidence="3 4">
    <name type="scientific">Penicillium capsulatum</name>
    <dbReference type="NCBI Taxonomy" id="69766"/>
    <lineage>
        <taxon>Eukaryota</taxon>
        <taxon>Fungi</taxon>
        <taxon>Dikarya</taxon>
        <taxon>Ascomycota</taxon>
        <taxon>Pezizomycotina</taxon>
        <taxon>Eurotiomycetes</taxon>
        <taxon>Eurotiomycetidae</taxon>
        <taxon>Eurotiales</taxon>
        <taxon>Aspergillaceae</taxon>
        <taxon>Penicillium</taxon>
    </lineage>
</organism>
<dbReference type="InterPro" id="IPR011564">
    <property type="entry name" value="Telomer_end-bd_POT1/Cdc13"/>
</dbReference>
<feature type="compositionally biased region" description="Basic and acidic residues" evidence="1">
    <location>
        <begin position="239"/>
        <end position="252"/>
    </location>
</feature>
<feature type="compositionally biased region" description="Basic and acidic residues" evidence="1">
    <location>
        <begin position="721"/>
        <end position="731"/>
    </location>
</feature>
<feature type="compositionally biased region" description="Acidic residues" evidence="1">
    <location>
        <begin position="624"/>
        <end position="644"/>
    </location>
</feature>
<feature type="region of interest" description="Disordered" evidence="1">
    <location>
        <begin position="323"/>
        <end position="368"/>
    </location>
</feature>
<feature type="compositionally biased region" description="Acidic residues" evidence="1">
    <location>
        <begin position="253"/>
        <end position="263"/>
    </location>
</feature>
<proteinExistence type="predicted"/>
<feature type="region of interest" description="Disordered" evidence="1">
    <location>
        <begin position="1183"/>
        <end position="1261"/>
    </location>
</feature>
<dbReference type="Proteomes" id="UP001146351">
    <property type="component" value="Unassembled WGS sequence"/>
</dbReference>
<feature type="compositionally biased region" description="Pro residues" evidence="1">
    <location>
        <begin position="348"/>
        <end position="359"/>
    </location>
</feature>
<feature type="compositionally biased region" description="Acidic residues" evidence="1">
    <location>
        <begin position="509"/>
        <end position="518"/>
    </location>
</feature>
<dbReference type="Pfam" id="PF02765">
    <property type="entry name" value="POT1"/>
    <property type="match status" value="1"/>
</dbReference>
<feature type="region of interest" description="Disordered" evidence="1">
    <location>
        <begin position="486"/>
        <end position="858"/>
    </location>
</feature>
<feature type="region of interest" description="Disordered" evidence="1">
    <location>
        <begin position="966"/>
        <end position="1002"/>
    </location>
</feature>
<dbReference type="OrthoDB" id="5363079at2759"/>
<feature type="compositionally biased region" description="Polar residues" evidence="1">
    <location>
        <begin position="323"/>
        <end position="333"/>
    </location>
</feature>
<dbReference type="CDD" id="cd04497">
    <property type="entry name" value="hPOT1_OB1_like"/>
    <property type="match status" value="1"/>
</dbReference>
<comment type="caution">
    <text evidence="3">The sequence shown here is derived from an EMBL/GenBank/DDBJ whole genome shotgun (WGS) entry which is preliminary data.</text>
</comment>
<feature type="compositionally biased region" description="Polar residues" evidence="1">
    <location>
        <begin position="1201"/>
        <end position="1210"/>
    </location>
</feature>
<feature type="compositionally biased region" description="Basic and acidic residues" evidence="1">
    <location>
        <begin position="1227"/>
        <end position="1238"/>
    </location>
</feature>
<gene>
    <name evidence="3" type="ORF">N7492_000583</name>
</gene>
<keyword evidence="4" id="KW-1185">Reference proteome</keyword>
<dbReference type="GO" id="GO:0000781">
    <property type="term" value="C:chromosome, telomeric region"/>
    <property type="evidence" value="ECO:0007669"/>
    <property type="project" value="InterPro"/>
</dbReference>